<protein>
    <submittedName>
        <fullName evidence="2">Uncharacterized protein</fullName>
    </submittedName>
</protein>
<name>A0ABQ5CZ97_9ASTR</name>
<reference evidence="2" key="1">
    <citation type="journal article" date="2022" name="Int. J. Mol. Sci.">
        <title>Draft Genome of Tanacetum Coccineum: Genomic Comparison of Closely Related Tanacetum-Family Plants.</title>
        <authorList>
            <person name="Yamashiro T."/>
            <person name="Shiraishi A."/>
            <person name="Nakayama K."/>
            <person name="Satake H."/>
        </authorList>
    </citation>
    <scope>NUCLEOTIDE SEQUENCE</scope>
</reference>
<dbReference type="Proteomes" id="UP001151760">
    <property type="component" value="Unassembled WGS sequence"/>
</dbReference>
<organism evidence="2 3">
    <name type="scientific">Tanacetum coccineum</name>
    <dbReference type="NCBI Taxonomy" id="301880"/>
    <lineage>
        <taxon>Eukaryota</taxon>
        <taxon>Viridiplantae</taxon>
        <taxon>Streptophyta</taxon>
        <taxon>Embryophyta</taxon>
        <taxon>Tracheophyta</taxon>
        <taxon>Spermatophyta</taxon>
        <taxon>Magnoliopsida</taxon>
        <taxon>eudicotyledons</taxon>
        <taxon>Gunneridae</taxon>
        <taxon>Pentapetalae</taxon>
        <taxon>asterids</taxon>
        <taxon>campanulids</taxon>
        <taxon>Asterales</taxon>
        <taxon>Asteraceae</taxon>
        <taxon>Asteroideae</taxon>
        <taxon>Anthemideae</taxon>
        <taxon>Anthemidinae</taxon>
        <taxon>Tanacetum</taxon>
    </lineage>
</organism>
<proteinExistence type="predicted"/>
<gene>
    <name evidence="2" type="ORF">Tco_0910469</name>
</gene>
<accession>A0ABQ5CZ97</accession>
<evidence type="ECO:0000313" key="3">
    <source>
        <dbReference type="Proteomes" id="UP001151760"/>
    </source>
</evidence>
<reference evidence="2" key="2">
    <citation type="submission" date="2022-01" db="EMBL/GenBank/DDBJ databases">
        <authorList>
            <person name="Yamashiro T."/>
            <person name="Shiraishi A."/>
            <person name="Satake H."/>
            <person name="Nakayama K."/>
        </authorList>
    </citation>
    <scope>NUCLEOTIDE SEQUENCE</scope>
</reference>
<sequence>MAQRKATTPSIYHSLLPAGTLPLLPIPLPTPSTSRRADNPEADMPPWKRLLLTAPIPRVEVGESSVAAARQPGSTMAHRVDHSFVDTMDTRRLAYEQESIKTRQALARSEAYNKALEARIRVLETQAYRHEWQRQDANDRAIEHIIRTQALEAGTRIDTLEYTGHYKRDCPELKNQNHGNQARSMEARGVVHAFGGGETKQDLNNIEDEIKA</sequence>
<keyword evidence="3" id="KW-1185">Reference proteome</keyword>
<evidence type="ECO:0000256" key="1">
    <source>
        <dbReference type="SAM" id="MobiDB-lite"/>
    </source>
</evidence>
<comment type="caution">
    <text evidence="2">The sequence shown here is derived from an EMBL/GenBank/DDBJ whole genome shotgun (WGS) entry which is preliminary data.</text>
</comment>
<feature type="region of interest" description="Disordered" evidence="1">
    <location>
        <begin position="23"/>
        <end position="45"/>
    </location>
</feature>
<dbReference type="EMBL" id="BQNB010014604">
    <property type="protein sequence ID" value="GJT30194.1"/>
    <property type="molecule type" value="Genomic_DNA"/>
</dbReference>
<evidence type="ECO:0000313" key="2">
    <source>
        <dbReference type="EMBL" id="GJT30194.1"/>
    </source>
</evidence>